<accession>A0A1U7DL56</accession>
<dbReference type="EMBL" id="CP019124">
    <property type="protein sequence ID" value="APX90655.1"/>
    <property type="molecule type" value="Genomic_DNA"/>
</dbReference>
<accession>A0A2M9DBN9</accession>
<dbReference type="RefSeq" id="WP_076980672.1">
    <property type="nucleotide sequence ID" value="NZ_CP019124.1"/>
</dbReference>
<dbReference type="STRING" id="1267768.BV394_13775"/>
<organism evidence="1 2">
    <name type="scientific">Brevirhabdus pacifica</name>
    <dbReference type="NCBI Taxonomy" id="1267768"/>
    <lineage>
        <taxon>Bacteria</taxon>
        <taxon>Pseudomonadati</taxon>
        <taxon>Pseudomonadota</taxon>
        <taxon>Alphaproteobacteria</taxon>
        <taxon>Rhodobacterales</taxon>
        <taxon>Paracoccaceae</taxon>
        <taxon>Brevirhabdus</taxon>
    </lineage>
</organism>
<dbReference type="AlphaFoldDB" id="A0A1U7DL56"/>
<sequence length="322" mass="34788">MSFFNVRSWALFRNLFQIIALCAVVALAAASVTTTVFSALGVLPWLEVTAGLGNLAIPGAGMMLQIGFSVLCVALLFFVPASGRILTLEKAHRNFKISMDDVARAYQISHSADRSGEFTLSSEFDSVRDRMEYLREHPDLAELEPGLIEVAGQMSHVTRDLALTYSDEKVARARTFLRQRQEEVQDLRDRIRAATATCDELRRWIQDVKADERLAVKQISRLERDLADLLPEIGLEIVSISTGNEGSDANVVPLAGKPGDGAEATLAARTAPGARSLKAATKAARIAAQSATIAGEYHDSLSGPVIPSSSFAAHVVTPKPAN</sequence>
<evidence type="ECO:0000313" key="1">
    <source>
        <dbReference type="EMBL" id="APX90655.1"/>
    </source>
</evidence>
<dbReference type="Proteomes" id="UP000187266">
    <property type="component" value="Chromosome"/>
</dbReference>
<protein>
    <submittedName>
        <fullName evidence="1">Uncharacterized protein</fullName>
    </submittedName>
</protein>
<keyword evidence="2" id="KW-1185">Reference proteome</keyword>
<reference evidence="1 2" key="1">
    <citation type="submission" date="2017-01" db="EMBL/GenBank/DDBJ databases">
        <title>Genomic analysis of Xuhuaishuia manganoxidans DY6-4.</title>
        <authorList>
            <person name="Wang X."/>
        </authorList>
    </citation>
    <scope>NUCLEOTIDE SEQUENCE [LARGE SCALE GENOMIC DNA]</scope>
    <source>
        <strain evidence="1 2">DY6-4</strain>
    </source>
</reference>
<name>A0A1U7DL56_9RHOB</name>
<proteinExistence type="predicted"/>
<evidence type="ECO:0000313" key="2">
    <source>
        <dbReference type="Proteomes" id="UP000187266"/>
    </source>
</evidence>
<gene>
    <name evidence="1" type="ORF">BV394_13775</name>
</gene>